<evidence type="ECO:0000313" key="4">
    <source>
        <dbReference type="Proteomes" id="UP000199220"/>
    </source>
</evidence>
<dbReference type="RefSeq" id="WP_089771125.1">
    <property type="nucleotide sequence ID" value="NZ_FNTX01000001.1"/>
</dbReference>
<accession>A0A1H5B3U1</accession>
<keyword evidence="4" id="KW-1185">Reference proteome</keyword>
<protein>
    <submittedName>
        <fullName evidence="1">Uncharacterized protein</fullName>
    </submittedName>
</protein>
<reference evidence="4" key="1">
    <citation type="submission" date="2016-10" db="EMBL/GenBank/DDBJ databases">
        <authorList>
            <person name="Varghese N."/>
            <person name="Submissions S."/>
        </authorList>
    </citation>
    <scope>NUCLEOTIDE SEQUENCE [LARGE SCALE GENOMIC DNA]</scope>
    <source>
        <strain evidence="4">DSM 21368</strain>
    </source>
</reference>
<dbReference type="Pfam" id="PF19730">
    <property type="entry name" value="DUF6221"/>
    <property type="match status" value="1"/>
</dbReference>
<dbReference type="AlphaFoldDB" id="A0A1H5B3U1"/>
<evidence type="ECO:0000313" key="2">
    <source>
        <dbReference type="EMBL" id="SEE60556.1"/>
    </source>
</evidence>
<dbReference type="EMBL" id="FNTX01000002">
    <property type="protein sequence ID" value="SEE60556.1"/>
    <property type="molecule type" value="Genomic_DNA"/>
</dbReference>
<dbReference type="EMBL" id="FNTX01000001">
    <property type="protein sequence ID" value="SED49212.1"/>
    <property type="molecule type" value="Genomic_DNA"/>
</dbReference>
<evidence type="ECO:0000313" key="1">
    <source>
        <dbReference type="EMBL" id="SED49212.1"/>
    </source>
</evidence>
<dbReference type="OrthoDB" id="4290974at2"/>
<dbReference type="EMBL" id="FNTX01000002">
    <property type="protein sequence ID" value="SEE60965.1"/>
    <property type="molecule type" value="Genomic_DNA"/>
</dbReference>
<proteinExistence type="predicted"/>
<dbReference type="Proteomes" id="UP000199220">
    <property type="component" value="Unassembled WGS sequence"/>
</dbReference>
<reference evidence="1" key="2">
    <citation type="submission" date="2016-10" db="EMBL/GenBank/DDBJ databases">
        <authorList>
            <person name="de Groot N.N."/>
        </authorList>
    </citation>
    <scope>NUCLEOTIDE SEQUENCE [LARGE SCALE GENOMIC DNA]</scope>
    <source>
        <strain evidence="1">DSM 21368</strain>
    </source>
</reference>
<evidence type="ECO:0000313" key="3">
    <source>
        <dbReference type="EMBL" id="SEE60965.1"/>
    </source>
</evidence>
<name>A0A1H5B3U1_9MICO</name>
<dbReference type="InterPro" id="IPR046193">
    <property type="entry name" value="DUF6221"/>
</dbReference>
<sequence>MTITEFIHARIDDDEAAALRIPAGVGAGLHPFGRERILAECAVKRALVQELWETAGLSGNEFGAFRDWHELERVGEYPSGLRHLATLYSDHPDFQETWTP</sequence>
<gene>
    <name evidence="1" type="ORF">SAMN04488554_0003</name>
    <name evidence="2" type="ORF">SAMN04488554_2118</name>
    <name evidence="3" type="ORF">SAMN04488554_2136</name>
</gene>
<organism evidence="1 4">
    <name type="scientific">Ruania alba</name>
    <dbReference type="NCBI Taxonomy" id="648782"/>
    <lineage>
        <taxon>Bacteria</taxon>
        <taxon>Bacillati</taxon>
        <taxon>Actinomycetota</taxon>
        <taxon>Actinomycetes</taxon>
        <taxon>Micrococcales</taxon>
        <taxon>Ruaniaceae</taxon>
        <taxon>Ruania</taxon>
    </lineage>
</organism>